<sequence length="96" mass="10741">MFRLSVILAAAHFALAFGLRCGFRRLAQVDSDFARACSDFAEKIEFVLTQPGRALCDALHWAEGTPGFWVLFAATSILWGNVLAFLIRRVFSALFR</sequence>
<evidence type="ECO:0000313" key="2">
    <source>
        <dbReference type="EMBL" id="HIV03686.1"/>
    </source>
</evidence>
<keyword evidence="1" id="KW-0812">Transmembrane</keyword>
<dbReference type="EMBL" id="DVOG01000021">
    <property type="protein sequence ID" value="HIV03686.1"/>
    <property type="molecule type" value="Genomic_DNA"/>
</dbReference>
<comment type="caution">
    <text evidence="2">The sequence shown here is derived from an EMBL/GenBank/DDBJ whole genome shotgun (WGS) entry which is preliminary data.</text>
</comment>
<dbReference type="AlphaFoldDB" id="A0A9D1T1F8"/>
<feature type="transmembrane region" description="Helical" evidence="1">
    <location>
        <begin position="68"/>
        <end position="87"/>
    </location>
</feature>
<evidence type="ECO:0000256" key="1">
    <source>
        <dbReference type="SAM" id="Phobius"/>
    </source>
</evidence>
<keyword evidence="1" id="KW-1133">Transmembrane helix</keyword>
<name>A0A9D1T1F8_9BACT</name>
<reference evidence="2" key="2">
    <citation type="journal article" date="2021" name="PeerJ">
        <title>Extensive microbial diversity within the chicken gut microbiome revealed by metagenomics and culture.</title>
        <authorList>
            <person name="Gilroy R."/>
            <person name="Ravi A."/>
            <person name="Getino M."/>
            <person name="Pursley I."/>
            <person name="Horton D.L."/>
            <person name="Alikhan N.F."/>
            <person name="Baker D."/>
            <person name="Gharbi K."/>
            <person name="Hall N."/>
            <person name="Watson M."/>
            <person name="Adriaenssens E.M."/>
            <person name="Foster-Nyarko E."/>
            <person name="Jarju S."/>
            <person name="Secka A."/>
            <person name="Antonio M."/>
            <person name="Oren A."/>
            <person name="Chaudhuri R.R."/>
            <person name="La Ragione R."/>
            <person name="Hildebrand F."/>
            <person name="Pallen M.J."/>
        </authorList>
    </citation>
    <scope>NUCLEOTIDE SEQUENCE</scope>
    <source>
        <strain evidence="2">10669</strain>
    </source>
</reference>
<protein>
    <submittedName>
        <fullName evidence="2">Uncharacterized protein</fullName>
    </submittedName>
</protein>
<keyword evidence="1" id="KW-0472">Membrane</keyword>
<reference evidence="2" key="1">
    <citation type="submission" date="2020-10" db="EMBL/GenBank/DDBJ databases">
        <authorList>
            <person name="Gilroy R."/>
        </authorList>
    </citation>
    <scope>NUCLEOTIDE SEQUENCE</scope>
    <source>
        <strain evidence="2">10669</strain>
    </source>
</reference>
<evidence type="ECO:0000313" key="3">
    <source>
        <dbReference type="Proteomes" id="UP000886812"/>
    </source>
</evidence>
<dbReference type="Proteomes" id="UP000886812">
    <property type="component" value="Unassembled WGS sequence"/>
</dbReference>
<organism evidence="2 3">
    <name type="scientific">Candidatus Spyradosoma merdigallinarum</name>
    <dbReference type="NCBI Taxonomy" id="2840950"/>
    <lineage>
        <taxon>Bacteria</taxon>
        <taxon>Pseudomonadati</taxon>
        <taxon>Verrucomicrobiota</taxon>
        <taxon>Opitutia</taxon>
        <taxon>Opitutia incertae sedis</taxon>
        <taxon>Candidatus Spyradosoma</taxon>
    </lineage>
</organism>
<accession>A0A9D1T1F8</accession>
<gene>
    <name evidence="2" type="ORF">IAC75_00850</name>
</gene>
<proteinExistence type="predicted"/>